<dbReference type="InterPro" id="IPR057655">
    <property type="entry name" value="STIL_CC"/>
</dbReference>
<dbReference type="Proteomes" id="UP000472272">
    <property type="component" value="Chromosome 6"/>
</dbReference>
<dbReference type="Ensembl" id="ENSPMRT00000012379.1">
    <property type="protein sequence ID" value="ENSPMRP00000011587.1"/>
    <property type="gene ID" value="ENSPMRG00000007767.1"/>
</dbReference>
<dbReference type="GO" id="GO:0005829">
    <property type="term" value="C:cytosol"/>
    <property type="evidence" value="ECO:0007669"/>
    <property type="project" value="Ensembl"/>
</dbReference>
<dbReference type="RefSeq" id="XP_028589384.1">
    <property type="nucleotide sequence ID" value="XM_028733551.1"/>
</dbReference>
<dbReference type="InterPro" id="IPR057731">
    <property type="entry name" value="STIL_N"/>
</dbReference>
<feature type="compositionally biased region" description="Polar residues" evidence="1">
    <location>
        <begin position="1206"/>
        <end position="1220"/>
    </location>
</feature>
<feature type="compositionally biased region" description="Polar residues" evidence="1">
    <location>
        <begin position="973"/>
        <end position="993"/>
    </location>
</feature>
<sequence>MELISPVSQNQRGCFGENGAFQLSCIKMCTFGIQLLLEKALSLTCVYRNPKLIMHEKTLRLTHRHARQSRRKPFTCFLIGNLAVDEDGEGVSLTIDRFDPGREVTGGLGKIPTASLPGDFLIPCTVSAWGFSSGDVIVHNSEDFSLAFKILQQNLNSQDSLEPSKLLTLRVHIYSTEDMDNLNFDFHWAAVTFANALKYTPVNSVPIIPTALARNLSSHMSITQVQGTCKCGYLTMDQTRKLLLVLESDPKAYTLPLIGIWLSGISHINSPQVWTCSLHYLFNSSIQERVLSESGSFLVILYSLTHKDPEFYECLPCGGHTKLGFQLLTSKETLRCFKNVEPSDKYHIQFELSSENKNAEVEFFSKISKNVSFSSPSQGSSASKLSVSDHDSGVEEDASPRPFPRPHPVSQQMTEIQPSVPELSIVFDGISTESMSTSKNVMVMDKKPQPSLGHQPAKMACPIAHPPHQLQSCDSGKQSLGFCAREPSPRQLPSQIKQRISVLKPSNGKKPPLQQQSNCGVVGSQARKSSGSSSSSSPSTPCSGFSPNTSSHQLGTPEQHLANNEPTQSKGELPFNGPSGSNSKQSHLVSQPSWHSCALSSPHMRRPMELRIPSQSSPCCPHCVCSCQLRDHMQYSPTNVWQGMSTVGSGHTPEIQSSSSQESTQLMFHQNTEYIDACCNPVCPTSSPMNLGHHGIVGKFCPHNDDMSATVKSSSSDPGSAQSHAVYPACVHTHASKLGPNNGIMNLPSDVYKILADQDKQIKLLQAQIQRLLEAQTLQPCSTKTIANSSVQSEKQLEFVAMETQSSTGLHMKKSVSIAVSTGASLMWNATLENKNEHVKQDDVEISNEDINISMNTEKNRSQASIASSLNAVDIPSFVDSIHLVEGASQPSGLRSGPDADSGLPPISTMNESVSMCMQTSPSERADSHLVAVNEQNIEHVITYLPNAPPDDQKFYQDILGQVNHFLKESSEENSSSVQKDITSSECTTASKMSKTERRGSVNPDPLLSDKDIVLNATLKQLRNLGVKFGSPDKMMNSAHKVENASILACINPEAVVPGLNYISFANVGMSGLTPNGVDLSMEANAIALKYLSESQLSQLSLSHTSQKNSMASSVQTLLHTNTDKTLVGFGLISPSNMSFATKKYMKRYGLLQSSDGSDDEEEEQTDYSRGKNIKPVLQLNLNPILDGFSCQKDPYERRSERLSVNPANHESELSSTHLSNPEGPILRTVTNAVIPLRILHQSDESSYPFFKDLNPQMKLLPGKAEFTQHPDKENLDNQIVSETHPAPIVDNLKQVDNMNSVGTFLDVQKLRQLPKLF</sequence>
<dbReference type="GO" id="GO:0005654">
    <property type="term" value="C:nucleoplasm"/>
    <property type="evidence" value="ECO:0007669"/>
    <property type="project" value="Ensembl"/>
</dbReference>
<dbReference type="GO" id="GO:0120099">
    <property type="term" value="C:procentriole replication complex"/>
    <property type="evidence" value="ECO:0007669"/>
    <property type="project" value="Ensembl"/>
</dbReference>
<feature type="compositionally biased region" description="Low complexity" evidence="1">
    <location>
        <begin position="373"/>
        <end position="386"/>
    </location>
</feature>
<evidence type="ECO:0000259" key="3">
    <source>
        <dbReference type="Pfam" id="PF25775"/>
    </source>
</evidence>
<feature type="compositionally biased region" description="Polar residues" evidence="1">
    <location>
        <begin position="548"/>
        <end position="570"/>
    </location>
</feature>
<dbReference type="Pfam" id="PF25775">
    <property type="entry name" value="CC_STIL"/>
    <property type="match status" value="1"/>
</dbReference>
<feature type="region of interest" description="Disordered" evidence="1">
    <location>
        <begin position="970"/>
        <end position="1007"/>
    </location>
</feature>
<dbReference type="KEGG" id="pmua:114599033"/>
<dbReference type="CTD" id="6491"/>
<organism evidence="4 5">
    <name type="scientific">Podarcis muralis</name>
    <name type="common">Wall lizard</name>
    <name type="synonym">Lacerta muralis</name>
    <dbReference type="NCBI Taxonomy" id="64176"/>
    <lineage>
        <taxon>Eukaryota</taxon>
        <taxon>Metazoa</taxon>
        <taxon>Chordata</taxon>
        <taxon>Craniata</taxon>
        <taxon>Vertebrata</taxon>
        <taxon>Euteleostomi</taxon>
        <taxon>Lepidosauria</taxon>
        <taxon>Squamata</taxon>
        <taxon>Bifurcata</taxon>
        <taxon>Unidentata</taxon>
        <taxon>Episquamata</taxon>
        <taxon>Laterata</taxon>
        <taxon>Lacertibaenia</taxon>
        <taxon>Lacertidae</taxon>
        <taxon>Podarcis</taxon>
    </lineage>
</organism>
<protein>
    <submittedName>
        <fullName evidence="4">STIL centriolar assembly protein</fullName>
    </submittedName>
</protein>
<dbReference type="GO" id="GO:0005813">
    <property type="term" value="C:centrosome"/>
    <property type="evidence" value="ECO:0007669"/>
    <property type="project" value="Ensembl"/>
</dbReference>
<dbReference type="PANTHER" id="PTHR15128">
    <property type="entry name" value="TAL1 SCL INTERRUPTING LOCUS"/>
    <property type="match status" value="1"/>
</dbReference>
<dbReference type="GO" id="GO:0005814">
    <property type="term" value="C:centriole"/>
    <property type="evidence" value="ECO:0007669"/>
    <property type="project" value="Ensembl"/>
</dbReference>
<dbReference type="GO" id="GO:0046601">
    <property type="term" value="P:positive regulation of centriole replication"/>
    <property type="evidence" value="ECO:0007669"/>
    <property type="project" value="Ensembl"/>
</dbReference>
<dbReference type="GO" id="GO:0036064">
    <property type="term" value="C:ciliary basal body"/>
    <property type="evidence" value="ECO:0007669"/>
    <property type="project" value="Ensembl"/>
</dbReference>
<dbReference type="Pfam" id="PF15253">
    <property type="entry name" value="STIL_N"/>
    <property type="match status" value="1"/>
</dbReference>
<proteinExistence type="predicted"/>
<dbReference type="GO" id="GO:0071539">
    <property type="term" value="P:protein localization to centrosome"/>
    <property type="evidence" value="ECO:0007669"/>
    <property type="project" value="Ensembl"/>
</dbReference>
<dbReference type="GO" id="GO:0042802">
    <property type="term" value="F:identical protein binding"/>
    <property type="evidence" value="ECO:0007669"/>
    <property type="project" value="Ensembl"/>
</dbReference>
<reference evidence="4" key="3">
    <citation type="submission" date="2025-09" db="UniProtKB">
        <authorList>
            <consortium name="Ensembl"/>
        </authorList>
    </citation>
    <scope>IDENTIFICATION</scope>
</reference>
<evidence type="ECO:0000313" key="4">
    <source>
        <dbReference type="Ensembl" id="ENSPMRP00000011587.1"/>
    </source>
</evidence>
<dbReference type="GO" id="GO:0007224">
    <property type="term" value="P:smoothened signaling pathway"/>
    <property type="evidence" value="ECO:0007669"/>
    <property type="project" value="TreeGrafter"/>
</dbReference>
<dbReference type="GO" id="GO:0051298">
    <property type="term" value="P:centrosome duplication"/>
    <property type="evidence" value="ECO:0007669"/>
    <property type="project" value="Ensembl"/>
</dbReference>
<feature type="compositionally biased region" description="Polar residues" evidence="1">
    <location>
        <begin position="578"/>
        <end position="588"/>
    </location>
</feature>
<evidence type="ECO:0000313" key="5">
    <source>
        <dbReference type="Proteomes" id="UP000472272"/>
    </source>
</evidence>
<feature type="compositionally biased region" description="Acidic residues" evidence="1">
    <location>
        <begin position="1157"/>
        <end position="1166"/>
    </location>
</feature>
<gene>
    <name evidence="4" type="primary">STIL</name>
</gene>
<dbReference type="GeneTree" id="ENSGT00390000007310"/>
<dbReference type="RefSeq" id="XP_028589383.1">
    <property type="nucleotide sequence ID" value="XM_028733550.1"/>
</dbReference>
<dbReference type="OMA" id="CKCGYLT"/>
<feature type="domain" description="STIL coiled coil region" evidence="3">
    <location>
        <begin position="749"/>
        <end position="777"/>
    </location>
</feature>
<dbReference type="GO" id="GO:0007052">
    <property type="term" value="P:mitotic spindle organization"/>
    <property type="evidence" value="ECO:0007669"/>
    <property type="project" value="Ensembl"/>
</dbReference>
<dbReference type="GO" id="GO:1900087">
    <property type="term" value="P:positive regulation of G1/S transition of mitotic cell cycle"/>
    <property type="evidence" value="ECO:0007669"/>
    <property type="project" value="Ensembl"/>
</dbReference>
<reference evidence="4 5" key="1">
    <citation type="journal article" date="2019" name="Proc. Natl. Acad. Sci. U.S.A.">
        <title>Regulatory changes in pterin and carotenoid genes underlie balanced color polymorphisms in the wall lizard.</title>
        <authorList>
            <person name="Andrade P."/>
            <person name="Pinho C."/>
            <person name="Perez I de Lanuza G."/>
            <person name="Afonso S."/>
            <person name="Brejcha J."/>
            <person name="Rubin C.J."/>
            <person name="Wallerman O."/>
            <person name="Pereira P."/>
            <person name="Sabatino S.J."/>
            <person name="Bellati A."/>
            <person name="Pellitteri-Rosa D."/>
            <person name="Bosakova Z."/>
            <person name="Bunikis I."/>
            <person name="Carretero M.A."/>
            <person name="Feiner N."/>
            <person name="Marsik P."/>
            <person name="Pauperio F."/>
            <person name="Salvi D."/>
            <person name="Soler L."/>
            <person name="While G.M."/>
            <person name="Uller T."/>
            <person name="Font E."/>
            <person name="Andersson L."/>
            <person name="Carneiro M."/>
        </authorList>
    </citation>
    <scope>NUCLEOTIDE SEQUENCE</scope>
</reference>
<feature type="region of interest" description="Disordered" evidence="1">
    <location>
        <begin position="373"/>
        <end position="418"/>
    </location>
</feature>
<name>A0A670IJX1_PODMU</name>
<feature type="compositionally biased region" description="Low complexity" evidence="1">
    <location>
        <begin position="523"/>
        <end position="547"/>
    </location>
</feature>
<feature type="region of interest" description="Disordered" evidence="1">
    <location>
        <begin position="1153"/>
        <end position="1172"/>
    </location>
</feature>
<keyword evidence="5" id="KW-1185">Reference proteome</keyword>
<dbReference type="OrthoDB" id="76173at2759"/>
<accession>A0A670IJX1</accession>
<evidence type="ECO:0000259" key="2">
    <source>
        <dbReference type="Pfam" id="PF15253"/>
    </source>
</evidence>
<feature type="region of interest" description="Disordered" evidence="1">
    <location>
        <begin position="504"/>
        <end position="588"/>
    </location>
</feature>
<reference evidence="4" key="2">
    <citation type="submission" date="2025-08" db="UniProtKB">
        <authorList>
            <consortium name="Ensembl"/>
        </authorList>
    </citation>
    <scope>IDENTIFICATION</scope>
</reference>
<feature type="region of interest" description="Disordered" evidence="1">
    <location>
        <begin position="1197"/>
        <end position="1223"/>
    </location>
</feature>
<dbReference type="Pfam" id="PF26399">
    <property type="entry name" value="PRM_STIL"/>
    <property type="match status" value="1"/>
</dbReference>
<dbReference type="PANTHER" id="PTHR15128:SF0">
    <property type="entry name" value="SCL-INTERRUPTING LOCUS PROTEIN"/>
    <property type="match status" value="1"/>
</dbReference>
<evidence type="ECO:0000256" key="1">
    <source>
        <dbReference type="SAM" id="MobiDB-lite"/>
    </source>
</evidence>
<dbReference type="GeneID" id="114599033"/>
<dbReference type="InterPro" id="IPR058559">
    <property type="entry name" value="PRM_STIL"/>
</dbReference>
<feature type="domain" description="STIL N-terminal" evidence="2">
    <location>
        <begin position="43"/>
        <end position="372"/>
    </location>
</feature>
<dbReference type="InterPro" id="IPR026123">
    <property type="entry name" value="STIL"/>
</dbReference>